<dbReference type="CDD" id="cd20071">
    <property type="entry name" value="SET_SMYD"/>
    <property type="match status" value="1"/>
</dbReference>
<sequence length="214" mass="24136">MVMSGVANAESLDILQPTILSPEMILQMEKEFTLLRSAFVEANVTDEQMACILCVCQRFILGFLLIDFLFTFSMPKILEFETSVIFDLIVLTKQWYVGVLARIRINAFRIELAGGLYDYQDLLSSAAALVEAEAAVGNAVYMLPSFYNHDCDPNAHIVWIENSDARVKALRDIEAGEELRICYIDASMDHDARQMLLYEGFGFRCQCLRCSSGD</sequence>
<evidence type="ECO:0000259" key="1">
    <source>
        <dbReference type="PROSITE" id="PS50280"/>
    </source>
</evidence>
<evidence type="ECO:0000313" key="2">
    <source>
        <dbReference type="EMBL" id="KAF7116801.1"/>
    </source>
</evidence>
<protein>
    <recommendedName>
        <fullName evidence="1">SET domain-containing protein</fullName>
    </recommendedName>
</protein>
<dbReference type="InterPro" id="IPR046341">
    <property type="entry name" value="SET_dom_sf"/>
</dbReference>
<dbReference type="Proteomes" id="UP000626092">
    <property type="component" value="Unassembled WGS sequence"/>
</dbReference>
<comment type="caution">
    <text evidence="2">The sequence shown here is derived from an EMBL/GenBank/DDBJ whole genome shotgun (WGS) entry which is preliminary data.</text>
</comment>
<reference evidence="2" key="1">
    <citation type="submission" date="2019-11" db="EMBL/GenBank/DDBJ databases">
        <authorList>
            <person name="Liu Y."/>
            <person name="Hou J."/>
            <person name="Li T.-Q."/>
            <person name="Guan C.-H."/>
            <person name="Wu X."/>
            <person name="Wu H.-Z."/>
            <person name="Ling F."/>
            <person name="Zhang R."/>
            <person name="Shi X.-G."/>
            <person name="Ren J.-P."/>
            <person name="Chen E.-F."/>
            <person name="Sun J.-M."/>
        </authorList>
    </citation>
    <scope>NUCLEOTIDE SEQUENCE</scope>
    <source>
        <strain evidence="2">Adult_tree_wgs_1</strain>
        <tissue evidence="2">Leaves</tissue>
    </source>
</reference>
<organism evidence="2 3">
    <name type="scientific">Rhododendron simsii</name>
    <name type="common">Sims's rhododendron</name>
    <dbReference type="NCBI Taxonomy" id="118357"/>
    <lineage>
        <taxon>Eukaryota</taxon>
        <taxon>Viridiplantae</taxon>
        <taxon>Streptophyta</taxon>
        <taxon>Embryophyta</taxon>
        <taxon>Tracheophyta</taxon>
        <taxon>Spermatophyta</taxon>
        <taxon>Magnoliopsida</taxon>
        <taxon>eudicotyledons</taxon>
        <taxon>Gunneridae</taxon>
        <taxon>Pentapetalae</taxon>
        <taxon>asterids</taxon>
        <taxon>Ericales</taxon>
        <taxon>Ericaceae</taxon>
        <taxon>Ericoideae</taxon>
        <taxon>Rhodoreae</taxon>
        <taxon>Rhododendron</taxon>
    </lineage>
</organism>
<keyword evidence="3" id="KW-1185">Reference proteome</keyword>
<dbReference type="InterPro" id="IPR050869">
    <property type="entry name" value="H3K4_H4K5_MeTrfase"/>
</dbReference>
<dbReference type="InterPro" id="IPR001214">
    <property type="entry name" value="SET_dom"/>
</dbReference>
<dbReference type="EMBL" id="WJXA01000045">
    <property type="protein sequence ID" value="KAF7116801.1"/>
    <property type="molecule type" value="Genomic_DNA"/>
</dbReference>
<dbReference type="OrthoDB" id="438641at2759"/>
<feature type="domain" description="SET" evidence="1">
    <location>
        <begin position="75"/>
        <end position="184"/>
    </location>
</feature>
<name>A0A834FWY0_RHOSS</name>
<dbReference type="Gene3D" id="2.170.270.10">
    <property type="entry name" value="SET domain"/>
    <property type="match status" value="1"/>
</dbReference>
<dbReference type="PANTHER" id="PTHR12197:SF298">
    <property type="entry name" value="HISTONE-LYSINE N-METHYLTRANSFERASE ATXR4"/>
    <property type="match status" value="1"/>
</dbReference>
<evidence type="ECO:0000313" key="3">
    <source>
        <dbReference type="Proteomes" id="UP000626092"/>
    </source>
</evidence>
<dbReference type="Pfam" id="PF00856">
    <property type="entry name" value="SET"/>
    <property type="match status" value="1"/>
</dbReference>
<dbReference type="SUPFAM" id="SSF82199">
    <property type="entry name" value="SET domain"/>
    <property type="match status" value="1"/>
</dbReference>
<dbReference type="AlphaFoldDB" id="A0A834FWY0"/>
<dbReference type="PROSITE" id="PS50280">
    <property type="entry name" value="SET"/>
    <property type="match status" value="1"/>
</dbReference>
<gene>
    <name evidence="2" type="ORF">RHSIM_RhsimUnG0014200</name>
</gene>
<dbReference type="PANTHER" id="PTHR12197">
    <property type="entry name" value="HISTONE-LYSINE N-METHYLTRANSFERASE SMYD"/>
    <property type="match status" value="1"/>
</dbReference>
<proteinExistence type="predicted"/>
<dbReference type="GO" id="GO:0005634">
    <property type="term" value="C:nucleus"/>
    <property type="evidence" value="ECO:0007669"/>
    <property type="project" value="TreeGrafter"/>
</dbReference>
<accession>A0A834FWY0</accession>